<dbReference type="Pfam" id="PF14668">
    <property type="entry name" value="RICTOR_V"/>
    <property type="match status" value="1"/>
</dbReference>
<evidence type="ECO:0000256" key="2">
    <source>
        <dbReference type="SAM" id="MobiDB-lite"/>
    </source>
</evidence>
<dbReference type="SMART" id="SM01310">
    <property type="entry name" value="RICTOR_V"/>
    <property type="match status" value="1"/>
</dbReference>
<feature type="region of interest" description="Disordered" evidence="2">
    <location>
        <begin position="109"/>
        <end position="215"/>
    </location>
</feature>
<dbReference type="Pfam" id="PF14663">
    <property type="entry name" value="RasGEF_N_2"/>
    <property type="match status" value="1"/>
</dbReference>
<dbReference type="InterPro" id="IPR029451">
    <property type="entry name" value="RICTOR_M"/>
</dbReference>
<dbReference type="InterPro" id="IPR029452">
    <property type="entry name" value="RICTOR_V"/>
</dbReference>
<dbReference type="InterPro" id="IPR029453">
    <property type="entry name" value="Rictor_IV"/>
</dbReference>
<dbReference type="SMART" id="SM01308">
    <property type="entry name" value="RICTOR_N"/>
    <property type="match status" value="1"/>
</dbReference>
<comment type="similarity">
    <text evidence="1">Belongs to the RICTOR family.</text>
</comment>
<evidence type="ECO:0000259" key="5">
    <source>
        <dbReference type="SMART" id="SM01310"/>
    </source>
</evidence>
<evidence type="ECO:0000259" key="3">
    <source>
        <dbReference type="SMART" id="SM01307"/>
    </source>
</evidence>
<feature type="domain" description="Rapamycin-insensitive companion of mTOR" evidence="5">
    <location>
        <begin position="1180"/>
        <end position="1252"/>
    </location>
</feature>
<feature type="domain" description="Rapamycin-insensitive companion of mTOR middle" evidence="3">
    <location>
        <begin position="786"/>
        <end position="1010"/>
    </location>
</feature>
<evidence type="ECO:0000313" key="7">
    <source>
        <dbReference type="Proteomes" id="UP000193986"/>
    </source>
</evidence>
<dbReference type="SUPFAM" id="SSF48371">
    <property type="entry name" value="ARM repeat"/>
    <property type="match status" value="2"/>
</dbReference>
<dbReference type="PANTHER" id="PTHR13298:SF11">
    <property type="entry name" value="RAPAMYCIN-INSENSITIVE COMPANION OF MTOR"/>
    <property type="match status" value="1"/>
</dbReference>
<dbReference type="SMART" id="SM01303">
    <property type="entry name" value="RasGEF_N_2"/>
    <property type="match status" value="1"/>
</dbReference>
<proteinExistence type="inferred from homology"/>
<dbReference type="SUPFAM" id="SSF46585">
    <property type="entry name" value="HR1 repeat"/>
    <property type="match status" value="1"/>
</dbReference>
<dbReference type="Proteomes" id="UP000193986">
    <property type="component" value="Unassembled WGS sequence"/>
</dbReference>
<feature type="region of interest" description="Disordered" evidence="2">
    <location>
        <begin position="1"/>
        <end position="43"/>
    </location>
</feature>
<dbReference type="EMBL" id="MCFC01000034">
    <property type="protein sequence ID" value="ORY28003.1"/>
    <property type="molecule type" value="Genomic_DNA"/>
</dbReference>
<evidence type="ECO:0000313" key="6">
    <source>
        <dbReference type="EMBL" id="ORY28003.1"/>
    </source>
</evidence>
<name>A0A1Y2AZL2_9TREE</name>
<dbReference type="InterPro" id="IPR028267">
    <property type="entry name" value="Pianissimo_N"/>
</dbReference>
<dbReference type="Pfam" id="PF14666">
    <property type="entry name" value="RICTOR_M"/>
    <property type="match status" value="1"/>
</dbReference>
<keyword evidence="7" id="KW-1185">Reference proteome</keyword>
<dbReference type="InterPro" id="IPR036274">
    <property type="entry name" value="HR1_rpt_sf"/>
</dbReference>
<dbReference type="OrthoDB" id="271111at2759"/>
<dbReference type="InterPro" id="IPR016024">
    <property type="entry name" value="ARM-type_fold"/>
</dbReference>
<organism evidence="6 7">
    <name type="scientific">Naematelia encephala</name>
    <dbReference type="NCBI Taxonomy" id="71784"/>
    <lineage>
        <taxon>Eukaryota</taxon>
        <taxon>Fungi</taxon>
        <taxon>Dikarya</taxon>
        <taxon>Basidiomycota</taxon>
        <taxon>Agaricomycotina</taxon>
        <taxon>Tremellomycetes</taxon>
        <taxon>Tremellales</taxon>
        <taxon>Naemateliaceae</taxon>
        <taxon>Naematelia</taxon>
    </lineage>
</organism>
<dbReference type="InParanoid" id="A0A1Y2AZL2"/>
<feature type="domain" description="Rapamycin-insensitive companion of mTOR N-terminal" evidence="4">
    <location>
        <begin position="269"/>
        <end position="705"/>
    </location>
</feature>
<protein>
    <submittedName>
        <fullName evidence="6">Rapamycin-insensitive companion of mTOR, middle domain-domain-containing protein</fullName>
    </submittedName>
</protein>
<dbReference type="GO" id="GO:0038203">
    <property type="term" value="P:TORC2 signaling"/>
    <property type="evidence" value="ECO:0007669"/>
    <property type="project" value="TreeGrafter"/>
</dbReference>
<feature type="region of interest" description="Disordered" evidence="2">
    <location>
        <begin position="1405"/>
        <end position="1425"/>
    </location>
</feature>
<accession>A0A1Y2AZL2</accession>
<feature type="compositionally biased region" description="Polar residues" evidence="2">
    <location>
        <begin position="396"/>
        <end position="419"/>
    </location>
</feature>
<gene>
    <name evidence="6" type="ORF">BCR39DRAFT_559706</name>
</gene>
<dbReference type="STRING" id="71784.A0A1Y2AZL2"/>
<sequence>MAYARVSPVRPSLETFHSSSSVLGAGNGGGNLEDEVAKQDEEGETVESLMSKLAIERRVQYGAEKMLDVIEKRGGGDGESEQVRERITTQLEAANEHIKMLEARLERLNGGAQTPHRNRRRPQPMLHGYPSTSSLGQGLSSSFASSTGLSASRPRLPRQASNLTPDREPANYPLPLSGHGTPNRPSGVSPLTSRPRRRSRSVGEDSLDYGSDGLSSSKLLARSRSDMTAEGGEHQAVMLETFGVQLRRLRDLNREKGKGKASDRGDEEWECLTRLAEVLKKSDGLKGLVDVEEVVECVIPYLDDASTNRRRAAAYRVLRYVLDRPGWGHMISAGLEWLITRTFTRDSKAVHEREQALRLLRAVIVLPLPPRHLLLRSPVISRGDTSQSPPGRGYSRQPSFSDHSQQPSRPSYARQPSVSSHRRGPVSPPDPDPIGELLSRRLPLTDAMVRAVVSVAENPDDPMRMICLQTLVEIGILDIERLIRSEAFRTILQAIKDGPAELGPAMTGLMLYLTNHPSSRQFLLPGSDVESVLVGITETYGKIPSRQQARLSDKLQNSVRCISMLLNTWTGFLYLLMDDARAIRSLISSLHVPIVEEAMLDLTFSALRIKRPSWMNAFLAGKRLTVYNRTQEATSQLQDGIDEEEPPQHLNLLDHYVALLLAVLIENGLVESLVIVIEDGDASAIHRKCTLLLGEILQMANRILPLQYAAKLQSLPRLFTGATKFSCPEEMHVALSALSAIDSLNRNQSKAAKQAVKDRPRNLAQDSLQRGQRQVQQVRLRLGLQIEDRQFQQMVNDSGVLLGRDHTKWNYEVILELIEGPLLNAKRLDEAIKATKFIRRIFSFFHPYNNRFSSIKRTRPNHKWVRLGCALLSTMLVNAEGIRFISEDKLLRQMVECFSELDQYTGPVSPTPVFARDRIENSLTYGYFEFIGTLSKHREGAKLLEKFKFFTCFYHLSEQRSRDDITRIIIECFDYTIDGHPRIVLSKALTSAYMETRLFATHHLGRLLQDSPTLKDWALQLMITQLYDTSIEVCDVAVMYLEEVCHDPACLEEVVRLRPSLEHLGEIGGPLFMQFVSTSVGFQYLHQSQYIERELDLWLTERNLLYVIETETWVSKTLRPFTSDTVEDYWSYESMAPTHFFGELTKTPEGCQLLKSRGIVADCAEIVRLHGMEAEDQSILMNVKSVLWCLGNIGSTSGGLPFLEEEEIIEVIVEIAERSPVLTMKGTCFFVIGLISSTRMGAELLEELGWIATRTPLGLTTGLCLPSDISRFAYIEPWTRPELPPGRPSLPKLTGLEGEIMTFIANLSNYVLAAGAMNNLKKLRSKHSRYFSSITLFHRALRMISTNHYQAPVRRFILDLFDVALTQESLLQLRHLELASYNSPHIIVDDDEVVGDGRAHDIGHEYEHRRRATSSPGPQPPDRAARTRGLTISEMGPNLSVEGVNHEARQHVRGFGIQEELMEPTA</sequence>
<feature type="compositionally biased region" description="Polar residues" evidence="2">
    <location>
        <begin position="183"/>
        <end position="192"/>
    </location>
</feature>
<dbReference type="Gene3D" id="1.10.287.160">
    <property type="entry name" value="HR1 repeat"/>
    <property type="match status" value="1"/>
</dbReference>
<dbReference type="GO" id="GO:0031932">
    <property type="term" value="C:TORC2 complex"/>
    <property type="evidence" value="ECO:0007669"/>
    <property type="project" value="InterPro"/>
</dbReference>
<dbReference type="PANTHER" id="PTHR13298">
    <property type="entry name" value="CYTOSOLIC REGULATOR PIANISSIMO"/>
    <property type="match status" value="1"/>
</dbReference>
<dbReference type="SMART" id="SM01307">
    <property type="entry name" value="RICTOR_M"/>
    <property type="match status" value="1"/>
</dbReference>
<dbReference type="Pfam" id="PF14664">
    <property type="entry name" value="RICTOR_N"/>
    <property type="match status" value="2"/>
</dbReference>
<dbReference type="InterPro" id="IPR028268">
    <property type="entry name" value="Pianissimo_fam"/>
</dbReference>
<reference evidence="6 7" key="1">
    <citation type="submission" date="2016-07" db="EMBL/GenBank/DDBJ databases">
        <title>Pervasive Adenine N6-methylation of Active Genes in Fungi.</title>
        <authorList>
            <consortium name="DOE Joint Genome Institute"/>
            <person name="Mondo S.J."/>
            <person name="Dannebaum R.O."/>
            <person name="Kuo R.C."/>
            <person name="Labutti K."/>
            <person name="Haridas S."/>
            <person name="Kuo A."/>
            <person name="Salamov A."/>
            <person name="Ahrendt S.R."/>
            <person name="Lipzen A."/>
            <person name="Sullivan W."/>
            <person name="Andreopoulos W.B."/>
            <person name="Clum A."/>
            <person name="Lindquist E."/>
            <person name="Daum C."/>
            <person name="Ramamoorthy G.K."/>
            <person name="Gryganskyi A."/>
            <person name="Culley D."/>
            <person name="Magnuson J.K."/>
            <person name="James T.Y."/>
            <person name="O'Malley M.A."/>
            <person name="Stajich J.E."/>
            <person name="Spatafora J.W."/>
            <person name="Visel A."/>
            <person name="Grigoriev I.V."/>
        </authorList>
    </citation>
    <scope>NUCLEOTIDE SEQUENCE [LARGE SCALE GENOMIC DNA]</scope>
    <source>
        <strain evidence="6 7">68-887.2</strain>
    </source>
</reference>
<comment type="caution">
    <text evidence="6">The sequence shown here is derived from an EMBL/GenBank/DDBJ whole genome shotgun (WGS) entry which is preliminary data.</text>
</comment>
<evidence type="ECO:0000256" key="1">
    <source>
        <dbReference type="ARBA" id="ARBA00008878"/>
    </source>
</evidence>
<feature type="compositionally biased region" description="Low complexity" evidence="2">
    <location>
        <begin position="131"/>
        <end position="152"/>
    </location>
</feature>
<evidence type="ECO:0000259" key="4">
    <source>
        <dbReference type="SMART" id="SM01308"/>
    </source>
</evidence>
<feature type="region of interest" description="Disordered" evidence="2">
    <location>
        <begin position="379"/>
        <end position="437"/>
    </location>
</feature>
<dbReference type="FunCoup" id="A0A1Y2AZL2">
    <property type="interactions" value="233"/>
</dbReference>